<dbReference type="GO" id="GO:0003824">
    <property type="term" value="F:catalytic activity"/>
    <property type="evidence" value="ECO:0007669"/>
    <property type="project" value="UniProtKB-ARBA"/>
</dbReference>
<evidence type="ECO:0000313" key="3">
    <source>
        <dbReference type="EMBL" id="KAJ3616014.1"/>
    </source>
</evidence>
<dbReference type="InterPro" id="IPR035929">
    <property type="entry name" value="CoaB-like_sf"/>
</dbReference>
<protein>
    <recommendedName>
        <fullName evidence="2">DNA/pantothenate metabolism flavoprotein C-terminal domain-containing protein</fullName>
    </recommendedName>
</protein>
<dbReference type="EMBL" id="JALNTZ010003764">
    <property type="protein sequence ID" value="KAJ3616014.1"/>
    <property type="molecule type" value="Genomic_DNA"/>
</dbReference>
<reference evidence="3" key="1">
    <citation type="journal article" date="2023" name="G3 (Bethesda)">
        <title>Whole genome assemblies of Zophobas morio and Tenebrio molitor.</title>
        <authorList>
            <person name="Kaur S."/>
            <person name="Stinson S.A."/>
            <person name="diCenzo G.C."/>
        </authorList>
    </citation>
    <scope>NUCLEOTIDE SEQUENCE</scope>
    <source>
        <strain evidence="3">QUZm001</strain>
    </source>
</reference>
<dbReference type="PANTHER" id="PTHR12290">
    <property type="entry name" value="CORNICHON-RELATED"/>
    <property type="match status" value="1"/>
</dbReference>
<evidence type="ECO:0000256" key="1">
    <source>
        <dbReference type="ARBA" id="ARBA00005703"/>
    </source>
</evidence>
<dbReference type="InterPro" id="IPR007085">
    <property type="entry name" value="DNA/pantothenate-metab_flavo_C"/>
</dbReference>
<feature type="domain" description="DNA/pantothenate metabolism flavoprotein C-terminal" evidence="2">
    <location>
        <begin position="3"/>
        <end position="104"/>
    </location>
</feature>
<proteinExistence type="inferred from homology"/>
<dbReference type="Pfam" id="PF04127">
    <property type="entry name" value="DFP"/>
    <property type="match status" value="1"/>
</dbReference>
<dbReference type="Gene3D" id="3.40.50.10300">
    <property type="entry name" value="CoaB-like"/>
    <property type="match status" value="1"/>
</dbReference>
<gene>
    <name evidence="3" type="ORF">Zmor_012120</name>
</gene>
<dbReference type="SUPFAM" id="SSF102645">
    <property type="entry name" value="CoaB-like"/>
    <property type="match status" value="1"/>
</dbReference>
<accession>A0AA38LYI2</accession>
<dbReference type="Proteomes" id="UP001168821">
    <property type="component" value="Unassembled WGS sequence"/>
</dbReference>
<comment type="similarity">
    <text evidence="1">Belongs to the PPC synthetase family.</text>
</comment>
<sequence>MFYLAAAVSDFFIPHSNMHEHKIQSSEGPLHIALQPVPKVLEPMVKEWAPHSFIVSFKLETDETLLLPKARAALSRYGHQAVIGNRLPYRYSGDQTKSATGNLLHERKLRVVVVTRQGHSDIRLAREEVSTLDIEKYIVAKVKELHIEHMLGDSDKTPGQ</sequence>
<dbReference type="GO" id="GO:0015937">
    <property type="term" value="P:coenzyme A biosynthetic process"/>
    <property type="evidence" value="ECO:0007669"/>
    <property type="project" value="UniProtKB-ARBA"/>
</dbReference>
<organism evidence="3 4">
    <name type="scientific">Zophobas morio</name>
    <dbReference type="NCBI Taxonomy" id="2755281"/>
    <lineage>
        <taxon>Eukaryota</taxon>
        <taxon>Metazoa</taxon>
        <taxon>Ecdysozoa</taxon>
        <taxon>Arthropoda</taxon>
        <taxon>Hexapoda</taxon>
        <taxon>Insecta</taxon>
        <taxon>Pterygota</taxon>
        <taxon>Neoptera</taxon>
        <taxon>Endopterygota</taxon>
        <taxon>Coleoptera</taxon>
        <taxon>Polyphaga</taxon>
        <taxon>Cucujiformia</taxon>
        <taxon>Tenebrionidae</taxon>
        <taxon>Zophobas</taxon>
    </lineage>
</organism>
<evidence type="ECO:0000259" key="2">
    <source>
        <dbReference type="Pfam" id="PF04127"/>
    </source>
</evidence>
<dbReference type="AlphaFoldDB" id="A0AA38LYI2"/>
<name>A0AA38LYI2_9CUCU</name>
<comment type="caution">
    <text evidence="3">The sequence shown here is derived from an EMBL/GenBank/DDBJ whole genome shotgun (WGS) entry which is preliminary data.</text>
</comment>
<evidence type="ECO:0000313" key="4">
    <source>
        <dbReference type="Proteomes" id="UP001168821"/>
    </source>
</evidence>
<keyword evidence="4" id="KW-1185">Reference proteome</keyword>